<dbReference type="InterPro" id="IPR001296">
    <property type="entry name" value="Glyco_trans_1"/>
</dbReference>
<dbReference type="PANTHER" id="PTHR12526:SF630">
    <property type="entry name" value="GLYCOSYLTRANSFERASE"/>
    <property type="match status" value="1"/>
</dbReference>
<gene>
    <name evidence="3" type="ORF">N7548_01460</name>
</gene>
<reference evidence="3" key="1">
    <citation type="submission" date="2022-09" db="EMBL/GenBank/DDBJ databases">
        <title>Novel Mycoplasma species identified in domestic and wild animals.</title>
        <authorList>
            <person name="Volokhov D.V."/>
            <person name="Furtak V.A."/>
            <person name="Zagorodnyaya T.A."/>
        </authorList>
    </citation>
    <scope>NUCLEOTIDE SEQUENCE</scope>
    <source>
        <strain evidence="3">Oakley</strain>
    </source>
</reference>
<dbReference type="Pfam" id="PF13477">
    <property type="entry name" value="Glyco_trans_4_2"/>
    <property type="match status" value="1"/>
</dbReference>
<evidence type="ECO:0000313" key="4">
    <source>
        <dbReference type="Proteomes" id="UP001177160"/>
    </source>
</evidence>
<dbReference type="Pfam" id="PF00534">
    <property type="entry name" value="Glycos_transf_1"/>
    <property type="match status" value="1"/>
</dbReference>
<organism evidence="3 4">
    <name type="scientific">Paracholeplasma manati</name>
    <dbReference type="NCBI Taxonomy" id="591373"/>
    <lineage>
        <taxon>Bacteria</taxon>
        <taxon>Bacillati</taxon>
        <taxon>Mycoplasmatota</taxon>
        <taxon>Mollicutes</taxon>
        <taxon>Acholeplasmatales</taxon>
        <taxon>Acholeplasmataceae</taxon>
        <taxon>Paracholeplasma</taxon>
    </lineage>
</organism>
<evidence type="ECO:0000259" key="1">
    <source>
        <dbReference type="Pfam" id="PF00534"/>
    </source>
</evidence>
<keyword evidence="4" id="KW-1185">Reference proteome</keyword>
<protein>
    <submittedName>
        <fullName evidence="3">Glycosyltransferase</fullName>
    </submittedName>
</protein>
<proteinExistence type="predicted"/>
<dbReference type="Proteomes" id="UP001177160">
    <property type="component" value="Unassembled WGS sequence"/>
</dbReference>
<name>A0ABT2Y670_9MOLU</name>
<dbReference type="RefSeq" id="WP_263607618.1">
    <property type="nucleotide sequence ID" value="NZ_JAOVQM010000001.1"/>
</dbReference>
<sequence>MKVLHLLSSNTFSGAENVVFQIIMSTQSIDSLYCSVTGPIKNDLLTNKINHILIEKLTLNNVSKIIKDVKPDLVHAHDVRATAIAVLASKKAPVISHMHVNDESMRIVSRKSLIFLLISFKLKHVFWVSESSFKKYFFRNVVKRKSSVLINVMDKQWIIDKKNSDLDNYQFDLCFVGRLVYQKDPLKFIDIIKLVTDRIPTLQVGIVGDGELRKEIEDKILELSLKSNVKLFGYNPNPLKIISESKILVMTSRFEGTPMVALEALALGTPIIATPTDGLMNLVEEGFNGYLQSDNRDISDKIIKILTNNSLYNELSQNSISKFDQINNVQNYANLIVKEYLEAIK</sequence>
<feature type="domain" description="Glycosyltransferase subfamily 4-like N-terminal" evidence="2">
    <location>
        <begin position="51"/>
        <end position="99"/>
    </location>
</feature>
<accession>A0ABT2Y670</accession>
<dbReference type="EMBL" id="JAOVQM010000001">
    <property type="protein sequence ID" value="MCV2231495.1"/>
    <property type="molecule type" value="Genomic_DNA"/>
</dbReference>
<dbReference type="InterPro" id="IPR028098">
    <property type="entry name" value="Glyco_trans_4-like_N"/>
</dbReference>
<dbReference type="SUPFAM" id="SSF53756">
    <property type="entry name" value="UDP-Glycosyltransferase/glycogen phosphorylase"/>
    <property type="match status" value="1"/>
</dbReference>
<dbReference type="Gene3D" id="3.40.50.2000">
    <property type="entry name" value="Glycogen Phosphorylase B"/>
    <property type="match status" value="2"/>
</dbReference>
<dbReference type="PANTHER" id="PTHR12526">
    <property type="entry name" value="GLYCOSYLTRANSFERASE"/>
    <property type="match status" value="1"/>
</dbReference>
<feature type="domain" description="Glycosyl transferase family 1" evidence="1">
    <location>
        <begin position="161"/>
        <end position="319"/>
    </location>
</feature>
<evidence type="ECO:0000259" key="2">
    <source>
        <dbReference type="Pfam" id="PF13477"/>
    </source>
</evidence>
<evidence type="ECO:0000313" key="3">
    <source>
        <dbReference type="EMBL" id="MCV2231495.1"/>
    </source>
</evidence>
<dbReference type="CDD" id="cd03811">
    <property type="entry name" value="GT4_GT28_WabH-like"/>
    <property type="match status" value="1"/>
</dbReference>
<comment type="caution">
    <text evidence="3">The sequence shown here is derived from an EMBL/GenBank/DDBJ whole genome shotgun (WGS) entry which is preliminary data.</text>
</comment>